<evidence type="ECO:0000313" key="2">
    <source>
        <dbReference type="Proteomes" id="UP000657918"/>
    </source>
</evidence>
<proteinExistence type="predicted"/>
<organism evidence="1 2">
    <name type="scientific">Salix dunnii</name>
    <dbReference type="NCBI Taxonomy" id="1413687"/>
    <lineage>
        <taxon>Eukaryota</taxon>
        <taxon>Viridiplantae</taxon>
        <taxon>Streptophyta</taxon>
        <taxon>Embryophyta</taxon>
        <taxon>Tracheophyta</taxon>
        <taxon>Spermatophyta</taxon>
        <taxon>Magnoliopsida</taxon>
        <taxon>eudicotyledons</taxon>
        <taxon>Gunneridae</taxon>
        <taxon>Pentapetalae</taxon>
        <taxon>rosids</taxon>
        <taxon>fabids</taxon>
        <taxon>Malpighiales</taxon>
        <taxon>Salicaceae</taxon>
        <taxon>Saliceae</taxon>
        <taxon>Salix</taxon>
    </lineage>
</organism>
<dbReference type="Proteomes" id="UP000657918">
    <property type="component" value="Unassembled WGS sequence"/>
</dbReference>
<dbReference type="OrthoDB" id="1933708at2759"/>
<evidence type="ECO:0000313" key="1">
    <source>
        <dbReference type="EMBL" id="KAF9663704.1"/>
    </source>
</evidence>
<reference evidence="1 2" key="1">
    <citation type="submission" date="2020-10" db="EMBL/GenBank/DDBJ databases">
        <title>Plant Genome Project.</title>
        <authorList>
            <person name="Zhang R.-G."/>
        </authorList>
    </citation>
    <scope>NUCLEOTIDE SEQUENCE [LARGE SCALE GENOMIC DNA]</scope>
    <source>
        <strain evidence="1">FAFU-HL-1</strain>
        <tissue evidence="1">Leaf</tissue>
    </source>
</reference>
<keyword evidence="2" id="KW-1185">Reference proteome</keyword>
<dbReference type="EMBL" id="JADGMS010000017">
    <property type="protein sequence ID" value="KAF9663704.1"/>
    <property type="molecule type" value="Genomic_DNA"/>
</dbReference>
<dbReference type="AlphaFoldDB" id="A0A835J8H2"/>
<comment type="caution">
    <text evidence="1">The sequence shown here is derived from an EMBL/GenBank/DDBJ whole genome shotgun (WGS) entry which is preliminary data.</text>
</comment>
<sequence>MLAIRVNLNANNRPLVNKAHVEGIARGQPVDRRHNLAPCIQHDSEEDSDEGDDMGYGLPPLARRLRELDDYRLKKHLDNMHVRWATFLQKFPFAIRHKSGVLNRVADALSRRANLLSVWCIQQKQLMVDGESTRFFQQIGHENYFPGFKICLIGKRNGDSRKYDDPKMHHISSQDLLNASQEMLELAGKIISILIIELG</sequence>
<protein>
    <submittedName>
        <fullName evidence="1">Uncharacterized protein</fullName>
    </submittedName>
</protein>
<accession>A0A835J8H2</accession>
<name>A0A835J8H2_9ROSI</name>
<gene>
    <name evidence="1" type="ORF">SADUNF_Sadunf17G0079700</name>
</gene>